<protein>
    <submittedName>
        <fullName evidence="1">DNA sulfur modification protein DndE</fullName>
    </submittedName>
</protein>
<dbReference type="RefSeq" id="WP_158362464.1">
    <property type="nucleotide sequence ID" value="NZ_JAOQKC010000005.1"/>
</dbReference>
<name>A0ABT2RV65_9FIRM</name>
<gene>
    <name evidence="1" type="primary">dndE</name>
    <name evidence="1" type="ORF">OCV63_04780</name>
</gene>
<dbReference type="EMBL" id="JAOQKC010000005">
    <property type="protein sequence ID" value="MCU6696209.1"/>
    <property type="molecule type" value="Genomic_DNA"/>
</dbReference>
<proteinExistence type="predicted"/>
<dbReference type="InterPro" id="IPR038472">
    <property type="entry name" value="DndE_sf"/>
</dbReference>
<evidence type="ECO:0000313" key="2">
    <source>
        <dbReference type="Proteomes" id="UP001652461"/>
    </source>
</evidence>
<sequence>MIVKHFKLSQPEKDRLIRIKAKTGIQNWNIICRWALCWSLAEPTPPGGIEPLSDSNVEMDWSTFAGEYSEIYEAIIRQRCINDGFGDDEKTLAKYFRLHLNRGINHYSAKDVLKNCADLLKSAVAEEEEVYGSIS</sequence>
<dbReference type="Gene3D" id="1.10.1220.160">
    <property type="entry name" value="DNA sulphur modification protein DndE"/>
    <property type="match status" value="1"/>
</dbReference>
<dbReference type="InterPro" id="IPR014969">
    <property type="entry name" value="DNA_S_DndE"/>
</dbReference>
<keyword evidence="2" id="KW-1185">Reference proteome</keyword>
<dbReference type="NCBIfam" id="TIGR03184">
    <property type="entry name" value="DNA_S_dndE"/>
    <property type="match status" value="1"/>
</dbReference>
<accession>A0ABT2RV65</accession>
<organism evidence="1 2">
    <name type="scientific">Laedolimicola ammoniilytica</name>
    <dbReference type="NCBI Taxonomy" id="2981771"/>
    <lineage>
        <taxon>Bacteria</taxon>
        <taxon>Bacillati</taxon>
        <taxon>Bacillota</taxon>
        <taxon>Clostridia</taxon>
        <taxon>Lachnospirales</taxon>
        <taxon>Lachnospiraceae</taxon>
        <taxon>Laedolimicola</taxon>
    </lineage>
</organism>
<comment type="caution">
    <text evidence="1">The sequence shown here is derived from an EMBL/GenBank/DDBJ whole genome shotgun (WGS) entry which is preliminary data.</text>
</comment>
<reference evidence="1 2" key="1">
    <citation type="journal article" date="2021" name="ISME Commun">
        <title>Automated analysis of genomic sequences facilitates high-throughput and comprehensive description of bacteria.</title>
        <authorList>
            <person name="Hitch T.C.A."/>
        </authorList>
    </citation>
    <scope>NUCLEOTIDE SEQUENCE [LARGE SCALE GENOMIC DNA]</scope>
    <source>
        <strain evidence="1 2">Sanger_04</strain>
    </source>
</reference>
<evidence type="ECO:0000313" key="1">
    <source>
        <dbReference type="EMBL" id="MCU6696209.1"/>
    </source>
</evidence>
<dbReference type="Proteomes" id="UP001652461">
    <property type="component" value="Unassembled WGS sequence"/>
</dbReference>
<dbReference type="Pfam" id="PF08870">
    <property type="entry name" value="DndE"/>
    <property type="match status" value="1"/>
</dbReference>